<evidence type="ECO:0000256" key="3">
    <source>
        <dbReference type="ARBA" id="ARBA00022617"/>
    </source>
</evidence>
<dbReference type="EnsemblPlants" id="MELO3C009737.2.1">
    <property type="protein sequence ID" value="MELO3C009737.2.1"/>
    <property type="gene ID" value="MELO3C009737.2"/>
</dbReference>
<protein>
    <recommendedName>
        <fullName evidence="12">Cytochrome P450 94A1-like</fullName>
    </recommendedName>
</protein>
<keyword evidence="10" id="KW-0472">Membrane</keyword>
<keyword evidence="4 8" id="KW-0479">Metal-binding</keyword>
<evidence type="ECO:0008006" key="12">
    <source>
        <dbReference type="Google" id="ProtNLM"/>
    </source>
</evidence>
<keyword evidence="7 9" id="KW-0503">Monooxygenase</keyword>
<dbReference type="GO" id="GO:0020037">
    <property type="term" value="F:heme binding"/>
    <property type="evidence" value="ECO:0007669"/>
    <property type="project" value="InterPro"/>
</dbReference>
<comment type="cofactor">
    <cofactor evidence="1 8">
        <name>heme</name>
        <dbReference type="ChEBI" id="CHEBI:30413"/>
    </cofactor>
</comment>
<evidence type="ECO:0000256" key="10">
    <source>
        <dbReference type="SAM" id="Phobius"/>
    </source>
</evidence>
<evidence type="ECO:0000256" key="1">
    <source>
        <dbReference type="ARBA" id="ARBA00001971"/>
    </source>
</evidence>
<evidence type="ECO:0000256" key="4">
    <source>
        <dbReference type="ARBA" id="ARBA00022723"/>
    </source>
</evidence>
<keyword evidence="3 8" id="KW-0349">Heme</keyword>
<accession>A0A9I9CWY9</accession>
<dbReference type="PRINTS" id="PR00463">
    <property type="entry name" value="EP450I"/>
</dbReference>
<evidence type="ECO:0000256" key="5">
    <source>
        <dbReference type="ARBA" id="ARBA00023002"/>
    </source>
</evidence>
<dbReference type="GO" id="GO:0016705">
    <property type="term" value="F:oxidoreductase activity, acting on paired donors, with incorporation or reduction of molecular oxygen"/>
    <property type="evidence" value="ECO:0007669"/>
    <property type="project" value="InterPro"/>
</dbReference>
<organism evidence="11">
    <name type="scientific">Cucumis melo</name>
    <name type="common">Muskmelon</name>
    <dbReference type="NCBI Taxonomy" id="3656"/>
    <lineage>
        <taxon>Eukaryota</taxon>
        <taxon>Viridiplantae</taxon>
        <taxon>Streptophyta</taxon>
        <taxon>Embryophyta</taxon>
        <taxon>Tracheophyta</taxon>
        <taxon>Spermatophyta</taxon>
        <taxon>Magnoliopsida</taxon>
        <taxon>eudicotyledons</taxon>
        <taxon>Gunneridae</taxon>
        <taxon>Pentapetalae</taxon>
        <taxon>rosids</taxon>
        <taxon>fabids</taxon>
        <taxon>Cucurbitales</taxon>
        <taxon>Cucurbitaceae</taxon>
        <taxon>Benincaseae</taxon>
        <taxon>Cucumis</taxon>
    </lineage>
</organism>
<feature type="transmembrane region" description="Helical" evidence="10">
    <location>
        <begin position="14"/>
        <end position="37"/>
    </location>
</feature>
<evidence type="ECO:0000256" key="6">
    <source>
        <dbReference type="ARBA" id="ARBA00023004"/>
    </source>
</evidence>
<keyword evidence="10" id="KW-0812">Transmembrane</keyword>
<comment type="similarity">
    <text evidence="2 9">Belongs to the cytochrome P450 family.</text>
</comment>
<reference evidence="11" key="1">
    <citation type="submission" date="2023-03" db="UniProtKB">
        <authorList>
            <consortium name="EnsemblPlants"/>
        </authorList>
    </citation>
    <scope>IDENTIFICATION</scope>
</reference>
<dbReference type="PRINTS" id="PR00385">
    <property type="entry name" value="P450"/>
</dbReference>
<dbReference type="PANTHER" id="PTHR24296">
    <property type="entry name" value="CYTOCHROME P450"/>
    <property type="match status" value="1"/>
</dbReference>
<evidence type="ECO:0000256" key="2">
    <source>
        <dbReference type="ARBA" id="ARBA00010617"/>
    </source>
</evidence>
<dbReference type="InterPro" id="IPR036396">
    <property type="entry name" value="Cyt_P450_sf"/>
</dbReference>
<keyword evidence="6 8" id="KW-0408">Iron</keyword>
<dbReference type="AlphaFoldDB" id="A0A9I9CWY9"/>
<keyword evidence="5 9" id="KW-0560">Oxidoreductase</keyword>
<dbReference type="InterPro" id="IPR001128">
    <property type="entry name" value="Cyt_P450"/>
</dbReference>
<dbReference type="Gene3D" id="1.10.630.10">
    <property type="entry name" value="Cytochrome P450"/>
    <property type="match status" value="1"/>
</dbReference>
<sequence>MGDQNNSPQFLRDIIISFILAGSDTTSSALTWFFWILSSRPDVEQKIFAELETIRKKAHKEIGEMYSFDELRDMHYLQAALSETLRLYPPVPVDSRTCRNDDVLPDGTFIGKSWLVTYHTHAMGRMESIWGKDYGEFSPERWLKNGVCKTESPFRFLIFHAGPRMCLGKDMAYIQMKSIAAAVIEKFEVEMVEKKKSPKHLLSLTLRMENGLQVMIKKRDRGLSI</sequence>
<evidence type="ECO:0000256" key="7">
    <source>
        <dbReference type="ARBA" id="ARBA00023033"/>
    </source>
</evidence>
<dbReference type="PROSITE" id="PS00086">
    <property type="entry name" value="CYTOCHROME_P450"/>
    <property type="match status" value="1"/>
</dbReference>
<evidence type="ECO:0000256" key="9">
    <source>
        <dbReference type="RuleBase" id="RU000461"/>
    </source>
</evidence>
<dbReference type="Pfam" id="PF00067">
    <property type="entry name" value="p450"/>
    <property type="match status" value="1"/>
</dbReference>
<dbReference type="Gramene" id="MELO3C009737.2.1">
    <property type="protein sequence ID" value="MELO3C009737.2.1"/>
    <property type="gene ID" value="MELO3C009737.2"/>
</dbReference>
<evidence type="ECO:0000313" key="11">
    <source>
        <dbReference type="EnsemblPlants" id="MELO3C009737.2.1"/>
    </source>
</evidence>
<dbReference type="SUPFAM" id="SSF48264">
    <property type="entry name" value="Cytochrome P450"/>
    <property type="match status" value="1"/>
</dbReference>
<dbReference type="InterPro" id="IPR017972">
    <property type="entry name" value="Cyt_P450_CS"/>
</dbReference>
<keyword evidence="10" id="KW-1133">Transmembrane helix</keyword>
<feature type="binding site" description="axial binding residue" evidence="8">
    <location>
        <position position="166"/>
    </location>
    <ligand>
        <name>heme</name>
        <dbReference type="ChEBI" id="CHEBI:30413"/>
    </ligand>
    <ligandPart>
        <name>Fe</name>
        <dbReference type="ChEBI" id="CHEBI:18248"/>
    </ligandPart>
</feature>
<dbReference type="GO" id="GO:0004497">
    <property type="term" value="F:monooxygenase activity"/>
    <property type="evidence" value="ECO:0007669"/>
    <property type="project" value="UniProtKB-KW"/>
</dbReference>
<dbReference type="GO" id="GO:0006629">
    <property type="term" value="P:lipid metabolic process"/>
    <property type="evidence" value="ECO:0007669"/>
    <property type="project" value="UniProtKB-ARBA"/>
</dbReference>
<dbReference type="InterPro" id="IPR002401">
    <property type="entry name" value="Cyt_P450_E_grp-I"/>
</dbReference>
<dbReference type="GO" id="GO:0005506">
    <property type="term" value="F:iron ion binding"/>
    <property type="evidence" value="ECO:0007669"/>
    <property type="project" value="InterPro"/>
</dbReference>
<evidence type="ECO:0000256" key="8">
    <source>
        <dbReference type="PIRSR" id="PIRSR602401-1"/>
    </source>
</evidence>
<name>A0A9I9CWY9_CUCME</name>
<proteinExistence type="inferred from homology"/>